<evidence type="ECO:0000313" key="2">
    <source>
        <dbReference type="Proteomes" id="UP000297477"/>
    </source>
</evidence>
<dbReference type="EMBL" id="SPKT01000041">
    <property type="protein sequence ID" value="TFH97841.1"/>
    <property type="molecule type" value="Genomic_DNA"/>
</dbReference>
<dbReference type="PANTHER" id="PTHR43745">
    <property type="entry name" value="NITROREDUCTASE MJ1384-RELATED"/>
    <property type="match status" value="1"/>
</dbReference>
<dbReference type="Gene3D" id="3.40.109.10">
    <property type="entry name" value="NADH Oxidase"/>
    <property type="match status" value="1"/>
</dbReference>
<dbReference type="PANTHER" id="PTHR43745:SF2">
    <property type="entry name" value="NITROREDUCTASE MJ1384-RELATED"/>
    <property type="match status" value="1"/>
</dbReference>
<dbReference type="RefSeq" id="WP_135103385.1">
    <property type="nucleotide sequence ID" value="NZ_SPKT01000041.1"/>
</dbReference>
<accession>A0ABY2JWM9</accession>
<comment type="caution">
    <text evidence="1">The sequence shown here is derived from an EMBL/GenBank/DDBJ whole genome shotgun (WGS) entry which is preliminary data.</text>
</comment>
<reference evidence="1 2" key="1">
    <citation type="submission" date="2019-03" db="EMBL/GenBank/DDBJ databases">
        <title>Reclassification of Micrococcus aloeverae and Micrococcus yunnanensis as later heterotypic synonyms of Micrococcus luteus.</title>
        <authorList>
            <person name="Huang C.-H."/>
        </authorList>
    </citation>
    <scope>NUCLEOTIDE SEQUENCE [LARGE SCALE GENOMIC DNA]</scope>
    <source>
        <strain evidence="1 2">BCRC 12151</strain>
    </source>
</reference>
<sequence>MNSNDEECFRLSEGTLKWETDSGLGVQGHAAGEALEILDSGLAGLLRKKEPGDKITIQAISDAMETGLDRVNAVAELLVRERIIVSKASGCPYGYHVATRDYPFLDMSTGIQAFSEDAHIMRRYLDESDSRPSPYLDIDPSSEGMRIAIPRPLDFSLESAYHSEFLRFVSLISLSFGEISKIWPFVDQISRYSQMMLLHKSVPSGGSRHPIELFIKVHKSPCLIPGMYHFNVRNNDLVLIEDREQAPRKHVTPRESTWYVEFFLAAAIERDMFRYRDPRSFRAVLVDAGHCDGQLAALSSFLNWSYASVAEIDINFGERVGADTELPLLIRGKITS</sequence>
<proteinExistence type="predicted"/>
<name>A0ABY2JWM9_9MICC</name>
<dbReference type="InterPro" id="IPR052544">
    <property type="entry name" value="Bacteriocin_Proc_Enz"/>
</dbReference>
<dbReference type="Proteomes" id="UP000297477">
    <property type="component" value="Unassembled WGS sequence"/>
</dbReference>
<keyword evidence="2" id="KW-1185">Reference proteome</keyword>
<dbReference type="InterPro" id="IPR000415">
    <property type="entry name" value="Nitroreductase-like"/>
</dbReference>
<gene>
    <name evidence="1" type="ORF">E4A49_11645</name>
</gene>
<evidence type="ECO:0000313" key="1">
    <source>
        <dbReference type="EMBL" id="TFH97841.1"/>
    </source>
</evidence>
<protein>
    <submittedName>
        <fullName evidence="1">SagB/ThcOx family dehydrogenase</fullName>
    </submittedName>
</protein>
<organism evidence="1 2">
    <name type="scientific">Micrococcus lylae</name>
    <dbReference type="NCBI Taxonomy" id="1273"/>
    <lineage>
        <taxon>Bacteria</taxon>
        <taxon>Bacillati</taxon>
        <taxon>Actinomycetota</taxon>
        <taxon>Actinomycetes</taxon>
        <taxon>Micrococcales</taxon>
        <taxon>Micrococcaceae</taxon>
        <taxon>Micrococcus</taxon>
    </lineage>
</organism>